<keyword evidence="12" id="KW-1185">Reference proteome</keyword>
<evidence type="ECO:0000313" key="10">
    <source>
        <dbReference type="EMBL" id="CAL1140746.1"/>
    </source>
</evidence>
<evidence type="ECO:0000259" key="8">
    <source>
        <dbReference type="PROSITE" id="PS50011"/>
    </source>
</evidence>
<evidence type="ECO:0000256" key="2">
    <source>
        <dbReference type="ARBA" id="ARBA00022741"/>
    </source>
</evidence>
<dbReference type="GO" id="GO:0004674">
    <property type="term" value="F:protein serine/threonine kinase activity"/>
    <property type="evidence" value="ECO:0007669"/>
    <property type="project" value="TreeGrafter"/>
</dbReference>
<keyword evidence="3" id="KW-0067">ATP-binding</keyword>
<reference evidence="10" key="2">
    <citation type="submission" date="2024-04" db="EMBL/GenBank/DDBJ databases">
        <authorList>
            <person name="Chen Y."/>
            <person name="Shah S."/>
            <person name="Dougan E. K."/>
            <person name="Thang M."/>
            <person name="Chan C."/>
        </authorList>
    </citation>
    <scope>NUCLEOTIDE SEQUENCE [LARGE SCALE GENOMIC DNA]</scope>
</reference>
<dbReference type="EMBL" id="CAMXCT030001158">
    <property type="protein sequence ID" value="CAL4774683.1"/>
    <property type="molecule type" value="Genomic_DNA"/>
</dbReference>
<dbReference type="Proteomes" id="UP001152797">
    <property type="component" value="Unassembled WGS sequence"/>
</dbReference>
<proteinExistence type="inferred from homology"/>
<comment type="similarity">
    <text evidence="1">Belongs to the protein kinase superfamily. CMGC Ser/Thr protein kinase family. CDC2/CDKX subfamily.</text>
</comment>
<dbReference type="InterPro" id="IPR011009">
    <property type="entry name" value="Kinase-like_dom_sf"/>
</dbReference>
<gene>
    <name evidence="9" type="ORF">C1SCF055_LOCUS14652</name>
</gene>
<dbReference type="Gene3D" id="1.10.510.10">
    <property type="entry name" value="Transferase(Phosphotransferase) domain 1"/>
    <property type="match status" value="1"/>
</dbReference>
<dbReference type="InterPro" id="IPR000719">
    <property type="entry name" value="Prot_kinase_dom"/>
</dbReference>
<evidence type="ECO:0000313" key="12">
    <source>
        <dbReference type="Proteomes" id="UP001152797"/>
    </source>
</evidence>
<keyword evidence="11" id="KW-0418">Kinase</keyword>
<dbReference type="Pfam" id="PF00069">
    <property type="entry name" value="Pkinase"/>
    <property type="match status" value="1"/>
</dbReference>
<evidence type="ECO:0000256" key="6">
    <source>
        <dbReference type="ARBA" id="ARBA00041902"/>
    </source>
</evidence>
<evidence type="ECO:0000313" key="11">
    <source>
        <dbReference type="EMBL" id="CAL4774683.1"/>
    </source>
</evidence>
<dbReference type="PROSITE" id="PS50011">
    <property type="entry name" value="PROTEIN_KINASE_DOM"/>
    <property type="match status" value="1"/>
</dbReference>
<dbReference type="PROSITE" id="PS00108">
    <property type="entry name" value="PROTEIN_KINASE_ST"/>
    <property type="match status" value="1"/>
</dbReference>
<evidence type="ECO:0000256" key="7">
    <source>
        <dbReference type="ARBA" id="ARBA00042858"/>
    </source>
</evidence>
<dbReference type="EMBL" id="CAMXCT020001158">
    <property type="protein sequence ID" value="CAL1140746.1"/>
    <property type="molecule type" value="Genomic_DNA"/>
</dbReference>
<evidence type="ECO:0000313" key="9">
    <source>
        <dbReference type="EMBL" id="CAI3987371.1"/>
    </source>
</evidence>
<dbReference type="InterPro" id="IPR050108">
    <property type="entry name" value="CDK"/>
</dbReference>
<name>A0A9P1CBS0_9DINO</name>
<dbReference type="AlphaFoldDB" id="A0A9P1CBS0"/>
<dbReference type="EMBL" id="CAMXCT010001158">
    <property type="protein sequence ID" value="CAI3987371.1"/>
    <property type="molecule type" value="Genomic_DNA"/>
</dbReference>
<sequence>MGSPGMVALEPGDLDFQRNLPQGVDGSSFRLVQLPSKRCWEAARQLCPALGPPVPPVPSVPSGLPEVAMQLASKAVEPVDEADEVICVEDEEPQPEASLREAVPSLREAAPSLTLGESMHQIVEIDPEECQQAESIPKEQHLREPAGPPAQVMPLAEEETVMEGFGGLGGSAQVDQFGPQARAAFRPPRGREAETAEAPTLQGQPFAMAPVVPAAFQGCDGSLLGPAARHQFKKPRVLATPARAVSSFNPIGEGATTLNAAAPKLPQSTAGLICSAADLLRAHREREHRGMGTVQFPDCESKIRATSDKSRVSLQTVALQYMRSMSNNLSPATVKNFAFQLFQGVQFCHANRILHRDLKPQNLLIDQRLRLKIADFGLVRCSRLIAGAEMAQHGTAFYFGLST</sequence>
<feature type="domain" description="Protein kinase" evidence="8">
    <location>
        <begin position="245"/>
        <end position="403"/>
    </location>
</feature>
<dbReference type="SUPFAM" id="SSF56112">
    <property type="entry name" value="Protein kinase-like (PK-like)"/>
    <property type="match status" value="1"/>
</dbReference>
<comment type="subunit">
    <text evidence="4">May form a complex composed of at least the catalytic subunit CRK2 and a cyclin.</text>
</comment>
<dbReference type="GO" id="GO:0005634">
    <property type="term" value="C:nucleus"/>
    <property type="evidence" value="ECO:0007669"/>
    <property type="project" value="TreeGrafter"/>
</dbReference>
<organism evidence="9">
    <name type="scientific">Cladocopium goreaui</name>
    <dbReference type="NCBI Taxonomy" id="2562237"/>
    <lineage>
        <taxon>Eukaryota</taxon>
        <taxon>Sar</taxon>
        <taxon>Alveolata</taxon>
        <taxon>Dinophyceae</taxon>
        <taxon>Suessiales</taxon>
        <taxon>Symbiodiniaceae</taxon>
        <taxon>Cladocopium</taxon>
    </lineage>
</organism>
<accession>A0A9P1CBS0</accession>
<evidence type="ECO:0000256" key="5">
    <source>
        <dbReference type="ARBA" id="ARBA00039612"/>
    </source>
</evidence>
<reference evidence="9" key="1">
    <citation type="submission" date="2022-10" db="EMBL/GenBank/DDBJ databases">
        <authorList>
            <person name="Chen Y."/>
            <person name="Dougan E. K."/>
            <person name="Chan C."/>
            <person name="Rhodes N."/>
            <person name="Thang M."/>
        </authorList>
    </citation>
    <scope>NUCLEOTIDE SEQUENCE</scope>
</reference>
<dbReference type="PANTHER" id="PTHR24056">
    <property type="entry name" value="CELL DIVISION PROTEIN KINASE"/>
    <property type="match status" value="1"/>
</dbReference>
<comment type="caution">
    <text evidence="9">The sequence shown here is derived from an EMBL/GenBank/DDBJ whole genome shotgun (WGS) entry which is preliminary data.</text>
</comment>
<keyword evidence="11" id="KW-0808">Transferase</keyword>
<dbReference type="GO" id="GO:0005524">
    <property type="term" value="F:ATP binding"/>
    <property type="evidence" value="ECO:0007669"/>
    <property type="project" value="UniProtKB-KW"/>
</dbReference>
<evidence type="ECO:0000256" key="1">
    <source>
        <dbReference type="ARBA" id="ARBA00006485"/>
    </source>
</evidence>
<dbReference type="InterPro" id="IPR008271">
    <property type="entry name" value="Ser/Thr_kinase_AS"/>
</dbReference>
<protein>
    <recommendedName>
        <fullName evidence="5">Cyclin-dependent kinase 2 homolog</fullName>
    </recommendedName>
    <alternativeName>
        <fullName evidence="6">Cell division control protein 2 homolog</fullName>
    </alternativeName>
    <alternativeName>
        <fullName evidence="7">cdc2-related kinase 2</fullName>
    </alternativeName>
</protein>
<keyword evidence="2" id="KW-0547">Nucleotide-binding</keyword>
<dbReference type="OrthoDB" id="1732493at2759"/>
<evidence type="ECO:0000256" key="4">
    <source>
        <dbReference type="ARBA" id="ARBA00038543"/>
    </source>
</evidence>
<evidence type="ECO:0000256" key="3">
    <source>
        <dbReference type="ARBA" id="ARBA00022840"/>
    </source>
</evidence>